<sequence>MNTRPTSWNPGGGAELRILPIAGIADLSAATGGVSLKPGYSWQAFYCTPGMLSYDDQESDTDNGPLHQIAIQGFAPNDAPTYSTILTSLSGIPLLVRLREYAGSWRQVGSLLTGMTLTYTYNSGRDVPDSRGYTLKLAGDFDQPCFLISPTIAQNG</sequence>
<reference evidence="1 2" key="1">
    <citation type="submission" date="2021-03" db="EMBL/GenBank/DDBJ databases">
        <title>Fibrella sp. HMF5405 genome sequencing and assembly.</title>
        <authorList>
            <person name="Kang H."/>
            <person name="Kim H."/>
            <person name="Bae S."/>
            <person name="Joh K."/>
        </authorList>
    </citation>
    <scope>NUCLEOTIDE SEQUENCE [LARGE SCALE GENOMIC DNA]</scope>
    <source>
        <strain evidence="1 2">HMF5405</strain>
    </source>
</reference>
<keyword evidence="2" id="KW-1185">Reference proteome</keyword>
<evidence type="ECO:0000313" key="1">
    <source>
        <dbReference type="EMBL" id="MBO0951075.1"/>
    </source>
</evidence>
<gene>
    <name evidence="1" type="ORF">J2I46_20995</name>
</gene>
<name>A0ABS3JM52_9BACT</name>
<protein>
    <submittedName>
        <fullName evidence="1">Uncharacterized protein</fullName>
    </submittedName>
</protein>
<accession>A0ABS3JM52</accession>
<comment type="caution">
    <text evidence="1">The sequence shown here is derived from an EMBL/GenBank/DDBJ whole genome shotgun (WGS) entry which is preliminary data.</text>
</comment>
<dbReference type="EMBL" id="JAFMYW010000007">
    <property type="protein sequence ID" value="MBO0951075.1"/>
    <property type="molecule type" value="Genomic_DNA"/>
</dbReference>
<dbReference type="RefSeq" id="WP_207331034.1">
    <property type="nucleotide sequence ID" value="NZ_JAFMYW010000007.1"/>
</dbReference>
<evidence type="ECO:0000313" key="2">
    <source>
        <dbReference type="Proteomes" id="UP000664628"/>
    </source>
</evidence>
<proteinExistence type="predicted"/>
<organism evidence="1 2">
    <name type="scientific">Fibrella forsythiae</name>
    <dbReference type="NCBI Taxonomy" id="2817061"/>
    <lineage>
        <taxon>Bacteria</taxon>
        <taxon>Pseudomonadati</taxon>
        <taxon>Bacteroidota</taxon>
        <taxon>Cytophagia</taxon>
        <taxon>Cytophagales</taxon>
        <taxon>Spirosomataceae</taxon>
        <taxon>Fibrella</taxon>
    </lineage>
</organism>
<dbReference type="Proteomes" id="UP000664628">
    <property type="component" value="Unassembled WGS sequence"/>
</dbReference>